<comment type="similarity">
    <text evidence="11">Belongs to the KdpC family.</text>
</comment>
<evidence type="ECO:0000256" key="4">
    <source>
        <dbReference type="ARBA" id="ARBA00022692"/>
    </source>
</evidence>
<evidence type="ECO:0000313" key="13">
    <source>
        <dbReference type="Proteomes" id="UP000032611"/>
    </source>
</evidence>
<dbReference type="GO" id="GO:0005886">
    <property type="term" value="C:plasma membrane"/>
    <property type="evidence" value="ECO:0007669"/>
    <property type="project" value="UniProtKB-SubCell"/>
</dbReference>
<organism evidence="12 13">
    <name type="scientific">Martelella endophytica</name>
    <dbReference type="NCBI Taxonomy" id="1486262"/>
    <lineage>
        <taxon>Bacteria</taxon>
        <taxon>Pseudomonadati</taxon>
        <taxon>Pseudomonadota</taxon>
        <taxon>Alphaproteobacteria</taxon>
        <taxon>Hyphomicrobiales</taxon>
        <taxon>Aurantimonadaceae</taxon>
        <taxon>Martelella</taxon>
    </lineage>
</organism>
<dbReference type="Proteomes" id="UP000032611">
    <property type="component" value="Chromosome"/>
</dbReference>
<evidence type="ECO:0000256" key="6">
    <source>
        <dbReference type="ARBA" id="ARBA00022840"/>
    </source>
</evidence>
<proteinExistence type="inferred from homology"/>
<dbReference type="KEGG" id="mey:TM49_16170"/>
<evidence type="ECO:0000256" key="10">
    <source>
        <dbReference type="ARBA" id="ARBA00023136"/>
    </source>
</evidence>
<dbReference type="NCBIfam" id="TIGR00681">
    <property type="entry name" value="kdpC"/>
    <property type="match status" value="1"/>
</dbReference>
<keyword evidence="7 11" id="KW-0630">Potassium</keyword>
<keyword evidence="13" id="KW-1185">Reference proteome</keyword>
<dbReference type="PATRIC" id="fig|1486262.3.peg.3342"/>
<dbReference type="PIRSF" id="PIRSF001296">
    <property type="entry name" value="K_ATPase_KdpC"/>
    <property type="match status" value="1"/>
</dbReference>
<dbReference type="GO" id="GO:0008556">
    <property type="term" value="F:P-type potassium transmembrane transporter activity"/>
    <property type="evidence" value="ECO:0007669"/>
    <property type="project" value="InterPro"/>
</dbReference>
<evidence type="ECO:0000256" key="8">
    <source>
        <dbReference type="ARBA" id="ARBA00022989"/>
    </source>
</evidence>
<gene>
    <name evidence="11" type="primary">kdpC</name>
    <name evidence="12" type="ORF">TM49_16170</name>
</gene>
<evidence type="ECO:0000313" key="12">
    <source>
        <dbReference type="EMBL" id="AJY48279.1"/>
    </source>
</evidence>
<evidence type="ECO:0000256" key="2">
    <source>
        <dbReference type="ARBA" id="ARBA00022475"/>
    </source>
</evidence>
<dbReference type="PANTHER" id="PTHR30042:SF2">
    <property type="entry name" value="POTASSIUM-TRANSPORTING ATPASE KDPC SUBUNIT"/>
    <property type="match status" value="1"/>
</dbReference>
<dbReference type="AlphaFoldDB" id="A0A0D5LVF3"/>
<keyword evidence="5 11" id="KW-0547">Nucleotide-binding</keyword>
<keyword evidence="1 11" id="KW-0813">Transport</keyword>
<dbReference type="STRING" id="1486262.TM49_16170"/>
<evidence type="ECO:0000256" key="5">
    <source>
        <dbReference type="ARBA" id="ARBA00022741"/>
    </source>
</evidence>
<name>A0A0D5LVF3_MAREN</name>
<dbReference type="OrthoDB" id="9788285at2"/>
<evidence type="ECO:0000256" key="11">
    <source>
        <dbReference type="HAMAP-Rule" id="MF_00276"/>
    </source>
</evidence>
<dbReference type="EMBL" id="CP010803">
    <property type="protein sequence ID" value="AJY48279.1"/>
    <property type="molecule type" value="Genomic_DNA"/>
</dbReference>
<dbReference type="GO" id="GO:0005524">
    <property type="term" value="F:ATP binding"/>
    <property type="evidence" value="ECO:0007669"/>
    <property type="project" value="UniProtKB-UniRule"/>
</dbReference>
<keyword evidence="8 11" id="KW-1133">Transmembrane helix</keyword>
<dbReference type="Pfam" id="PF02669">
    <property type="entry name" value="KdpC"/>
    <property type="match status" value="1"/>
</dbReference>
<protein>
    <recommendedName>
        <fullName evidence="11">Potassium-transporting ATPase KdpC subunit</fullName>
    </recommendedName>
    <alternativeName>
        <fullName evidence="11">ATP phosphohydrolase [potassium-transporting] C chain</fullName>
    </alternativeName>
    <alternativeName>
        <fullName evidence="11">Potassium-binding and translocating subunit C</fullName>
    </alternativeName>
    <alternativeName>
        <fullName evidence="11">Potassium-translocating ATPase C chain</fullName>
    </alternativeName>
</protein>
<accession>A0A0D5LVF3</accession>
<evidence type="ECO:0000256" key="7">
    <source>
        <dbReference type="ARBA" id="ARBA00022958"/>
    </source>
</evidence>
<evidence type="ECO:0000256" key="1">
    <source>
        <dbReference type="ARBA" id="ARBA00022448"/>
    </source>
</evidence>
<dbReference type="InterPro" id="IPR003820">
    <property type="entry name" value="KdpC"/>
</dbReference>
<keyword evidence="4 11" id="KW-0812">Transmembrane</keyword>
<keyword evidence="10 11" id="KW-0472">Membrane</keyword>
<dbReference type="RefSeq" id="WP_045685356.1">
    <property type="nucleotide sequence ID" value="NZ_CP010803.1"/>
</dbReference>
<evidence type="ECO:0000256" key="9">
    <source>
        <dbReference type="ARBA" id="ARBA00023065"/>
    </source>
</evidence>
<evidence type="ECO:0000256" key="3">
    <source>
        <dbReference type="ARBA" id="ARBA00022538"/>
    </source>
</evidence>
<comment type="subunit">
    <text evidence="11">The system is composed of three essential subunits: KdpA, KdpB and KdpC.</text>
</comment>
<reference evidence="12 13" key="1">
    <citation type="journal article" date="2015" name="Genome Announc.">
        <title>Complete genome sequence of Martelella endophytica YC6887, which has antifungal activity associated with a halophyte.</title>
        <authorList>
            <person name="Khan A."/>
            <person name="Khan H."/>
            <person name="Chung E.J."/>
            <person name="Hossain M.T."/>
            <person name="Chung Y.R."/>
        </authorList>
    </citation>
    <scope>NUCLEOTIDE SEQUENCE [LARGE SCALE GENOMIC DNA]</scope>
    <source>
        <strain evidence="12">YC6887</strain>
    </source>
</reference>
<keyword evidence="2 11" id="KW-1003">Cell membrane</keyword>
<dbReference type="PANTHER" id="PTHR30042">
    <property type="entry name" value="POTASSIUM-TRANSPORTING ATPASE C CHAIN"/>
    <property type="match status" value="1"/>
</dbReference>
<dbReference type="HOGENOM" id="CLU_077094_2_0_5"/>
<keyword evidence="9 11" id="KW-0406">Ion transport</keyword>
<keyword evidence="6 11" id="KW-0067">ATP-binding</keyword>
<sequence>MLDLIRPAIGLTIVMTVLTGMAYPLAMTGIAQTLFPARAEGSLAIRDGKAIGSALIGQEFSEARYLHPRPSAVGYDAAAAGASNLGPTSAELISAVNERRRVWETENGGAAPVDAVTTSASGLDPDISIDNALGQVERIAAARDISALDVERLLAEAVERPFLGLYGTVRVNVLAVNLALDKAYPVAPVQAK</sequence>
<dbReference type="NCBIfam" id="NF001454">
    <property type="entry name" value="PRK00315.1"/>
    <property type="match status" value="1"/>
</dbReference>
<comment type="function">
    <text evidence="11">Part of the high-affinity ATP-driven potassium transport (or Kdp) system, which catalyzes the hydrolysis of ATP coupled with the electrogenic transport of potassium into the cytoplasm. This subunit acts as a catalytic chaperone that increases the ATP-binding affinity of the ATP-hydrolyzing subunit KdpB by the formation of a transient KdpB/KdpC/ATP ternary complex.</text>
</comment>
<dbReference type="HAMAP" id="MF_00276">
    <property type="entry name" value="KdpC"/>
    <property type="match status" value="1"/>
</dbReference>
<comment type="subcellular location">
    <subcellularLocation>
        <location evidence="11">Cell membrane</location>
        <topology evidence="11">Single-pass membrane protein</topology>
    </subcellularLocation>
</comment>
<keyword evidence="3 11" id="KW-0633">Potassium transport</keyword>